<dbReference type="Gene3D" id="1.10.287.110">
    <property type="entry name" value="DnaJ domain"/>
    <property type="match status" value="1"/>
</dbReference>
<dbReference type="KEGG" id="het:BBW65_03865"/>
<reference evidence="3" key="1">
    <citation type="submission" date="2016-07" db="EMBL/GenBank/DDBJ databases">
        <authorList>
            <person name="Florea S."/>
            <person name="Webb J.S."/>
            <person name="Jaromczyk J."/>
            <person name="Schardl C.L."/>
        </authorList>
    </citation>
    <scope>NUCLEOTIDE SEQUENCE [LARGE SCALE GENOMIC DNA]</scope>
    <source>
        <strain evidence="3">MIT 01-6242</strain>
    </source>
</reference>
<accession>A0A1B1U5B4</accession>
<dbReference type="InterPro" id="IPR036869">
    <property type="entry name" value="J_dom_sf"/>
</dbReference>
<dbReference type="EMBL" id="CP016503">
    <property type="protein sequence ID" value="ANV97987.1"/>
    <property type="molecule type" value="Genomic_DNA"/>
</dbReference>
<dbReference type="STRING" id="222136.BBW65_03865"/>
<dbReference type="Proteomes" id="UP000092884">
    <property type="component" value="Chromosome"/>
</dbReference>
<organism evidence="2 3">
    <name type="scientific">Helicobacter enhydrae</name>
    <dbReference type="NCBI Taxonomy" id="222136"/>
    <lineage>
        <taxon>Bacteria</taxon>
        <taxon>Pseudomonadati</taxon>
        <taxon>Campylobacterota</taxon>
        <taxon>Epsilonproteobacteria</taxon>
        <taxon>Campylobacterales</taxon>
        <taxon>Helicobacteraceae</taxon>
        <taxon>Helicobacter</taxon>
    </lineage>
</organism>
<gene>
    <name evidence="2" type="ORF">BBW65_03865</name>
</gene>
<feature type="domain" description="J" evidence="1">
    <location>
        <begin position="187"/>
        <end position="251"/>
    </location>
</feature>
<keyword evidence="3" id="KW-1185">Reference proteome</keyword>
<name>A0A1B1U5B4_9HELI</name>
<dbReference type="RefSeq" id="WP_066339975.1">
    <property type="nucleotide sequence ID" value="NZ_CP016503.1"/>
</dbReference>
<protein>
    <recommendedName>
        <fullName evidence="1">J domain-containing protein</fullName>
    </recommendedName>
</protein>
<proteinExistence type="predicted"/>
<sequence length="251" mass="29955">MNIGIYPKYIQIQICEDNMFLNKILENAKRYFSHTHKLSNTLLILDDKRKVKKEYFLNWVYHLQECKSEIRVVDLFKFSLLPIRIKILRQNSIAHCIRIPVEVLSPSRIRLKIPAKDLRVKRAILGLFQRFICDITEDEVLLNSNAKGFWEEFMILIQERIVGNLLLSFDFKRRQKHLTRQELHLESEYLLLDSQIGDDFEAVRKRYIRLVRQYHPDNVFGENADLVQCYQQKFLLIRNAFETIRASLAKA</sequence>
<dbReference type="PROSITE" id="PS50076">
    <property type="entry name" value="DNAJ_2"/>
    <property type="match status" value="1"/>
</dbReference>
<dbReference type="OrthoDB" id="5333016at2"/>
<dbReference type="SUPFAM" id="SSF46565">
    <property type="entry name" value="Chaperone J-domain"/>
    <property type="match status" value="1"/>
</dbReference>
<evidence type="ECO:0000313" key="3">
    <source>
        <dbReference type="Proteomes" id="UP000092884"/>
    </source>
</evidence>
<dbReference type="AlphaFoldDB" id="A0A1B1U5B4"/>
<dbReference type="InterPro" id="IPR001623">
    <property type="entry name" value="DnaJ_domain"/>
</dbReference>
<evidence type="ECO:0000259" key="1">
    <source>
        <dbReference type="PROSITE" id="PS50076"/>
    </source>
</evidence>
<dbReference type="CDD" id="cd06257">
    <property type="entry name" value="DnaJ"/>
    <property type="match status" value="1"/>
</dbReference>
<evidence type="ECO:0000313" key="2">
    <source>
        <dbReference type="EMBL" id="ANV97987.1"/>
    </source>
</evidence>